<evidence type="ECO:0000256" key="1">
    <source>
        <dbReference type="SAM" id="Phobius"/>
    </source>
</evidence>
<dbReference type="Proteomes" id="UP000696573">
    <property type="component" value="Unassembled WGS sequence"/>
</dbReference>
<feature type="transmembrane region" description="Helical" evidence="1">
    <location>
        <begin position="21"/>
        <end position="45"/>
    </location>
</feature>
<keyword evidence="1" id="KW-1133">Transmembrane helix</keyword>
<sequence>MAKGVIAIAFTYCIVRLATDYYYIGSIGIATEIVIASALAIWSLWLPTTSIVMRRVSEKNDLVSKSRDGSGGAVFLAGKQGYCYDNDDVDWKWDSCEWYKDYGDGPEGSKNCKPGCPSNKVRVSMESTDCKNGAWAYCCSATARTLEKRPNPMLKVYEDSLKTYIKDPTCPANYTESESGLMAVKGFLFGSVQGNSTSSSGLVRRSSSTVTLEGVKDVVDILRDDFVSLDITNLWNDVVGSRFTSLTAANVHEYFRDDLYSLIAIGGFSMAVTYFVCNLESMNVLLGGDTNSPFSCTTSTKNPCDEDDEETWSIFANNPIKWATTDGNGVSFSGQYTKIRWDPTDPVQSAMYQGVYTSPARNCQVINMRKEDMLSERLNGPLSNVDTEHPIEGQTVKLLYEDGIAGRLANSKKSVHSLPGDFVTVTLQDIQILLQLNPVPNPPRGHTSNTNADYHSLEKRLLNALGSRFNTDVFVLADKDLNCMKEKVSFSHYPSKE</sequence>
<name>A0A9N9YGJ7_9HYPO</name>
<organism evidence="2 3">
    <name type="scientific">Clonostachys rhizophaga</name>
    <dbReference type="NCBI Taxonomy" id="160324"/>
    <lineage>
        <taxon>Eukaryota</taxon>
        <taxon>Fungi</taxon>
        <taxon>Dikarya</taxon>
        <taxon>Ascomycota</taxon>
        <taxon>Pezizomycotina</taxon>
        <taxon>Sordariomycetes</taxon>
        <taxon>Hypocreomycetidae</taxon>
        <taxon>Hypocreales</taxon>
        <taxon>Bionectriaceae</taxon>
        <taxon>Clonostachys</taxon>
    </lineage>
</organism>
<reference evidence="2" key="1">
    <citation type="submission" date="2021-10" db="EMBL/GenBank/DDBJ databases">
        <authorList>
            <person name="Piombo E."/>
        </authorList>
    </citation>
    <scope>NUCLEOTIDE SEQUENCE</scope>
</reference>
<proteinExistence type="predicted"/>
<keyword evidence="3" id="KW-1185">Reference proteome</keyword>
<dbReference type="EMBL" id="CABFNQ020000642">
    <property type="protein sequence ID" value="CAH0020363.1"/>
    <property type="molecule type" value="Genomic_DNA"/>
</dbReference>
<dbReference type="OrthoDB" id="4890684at2759"/>
<evidence type="ECO:0000313" key="3">
    <source>
        <dbReference type="Proteomes" id="UP000696573"/>
    </source>
</evidence>
<keyword evidence="1" id="KW-0472">Membrane</keyword>
<evidence type="ECO:0000313" key="2">
    <source>
        <dbReference type="EMBL" id="CAH0020363.1"/>
    </source>
</evidence>
<comment type="caution">
    <text evidence="2">The sequence shown here is derived from an EMBL/GenBank/DDBJ whole genome shotgun (WGS) entry which is preliminary data.</text>
</comment>
<accession>A0A9N9YGJ7</accession>
<keyword evidence="1" id="KW-0812">Transmembrane</keyword>
<dbReference type="AlphaFoldDB" id="A0A9N9YGJ7"/>
<protein>
    <submittedName>
        <fullName evidence="2">Uncharacterized protein</fullName>
    </submittedName>
</protein>
<gene>
    <name evidence="2" type="ORF">CRHIZ90672A_00013863</name>
</gene>